<dbReference type="PANTHER" id="PTHR42663:SF6">
    <property type="entry name" value="HYDROLASE C777.06C-RELATED"/>
    <property type="match status" value="1"/>
</dbReference>
<keyword evidence="3" id="KW-1185">Reference proteome</keyword>
<accession>A0ABV7D2C1</accession>
<dbReference type="Gene3D" id="3.60.15.10">
    <property type="entry name" value="Ribonuclease Z/Hydroxyacylglutathione hydrolase-like"/>
    <property type="match status" value="1"/>
</dbReference>
<dbReference type="RefSeq" id="WP_194212137.1">
    <property type="nucleotide sequence ID" value="NZ_CP061205.1"/>
</dbReference>
<reference evidence="3" key="1">
    <citation type="journal article" date="2019" name="Int. J. Syst. Evol. Microbiol.">
        <title>The Global Catalogue of Microorganisms (GCM) 10K type strain sequencing project: providing services to taxonomists for standard genome sequencing and annotation.</title>
        <authorList>
            <consortium name="The Broad Institute Genomics Platform"/>
            <consortium name="The Broad Institute Genome Sequencing Center for Infectious Disease"/>
            <person name="Wu L."/>
            <person name="Ma J."/>
        </authorList>
    </citation>
    <scope>NUCLEOTIDE SEQUENCE [LARGE SCALE GENOMIC DNA]</scope>
    <source>
        <strain evidence="3">KCTC 62164</strain>
    </source>
</reference>
<dbReference type="InterPro" id="IPR001279">
    <property type="entry name" value="Metallo-B-lactamas"/>
</dbReference>
<evidence type="ECO:0000313" key="2">
    <source>
        <dbReference type="EMBL" id="MFC3051040.1"/>
    </source>
</evidence>
<sequence length="250" mass="28060">MKLTILGCGTSGGVPKLPEHWGACDPKNPKNRRRRASILVEEEGATVVIDTTPDFREQMLAANVSKLDAVFYTHDHADHVHGIDDLRGYYQQSREKLPVYADAETLSLLQHRFDYIFKSQAGYPAMCTGHKISGPVNVGPLKMIPFEQGHGSGISLGFRFGDMAYSTDLNRLPESAFDILDGVKVWVVDALRYDPHPTHSHLKQTLEWIERLKPDCAILTHMTWDMDYQTLVNNLPQGVEPAFDGMVIEL</sequence>
<evidence type="ECO:0000313" key="3">
    <source>
        <dbReference type="Proteomes" id="UP001595444"/>
    </source>
</evidence>
<dbReference type="SMART" id="SM00849">
    <property type="entry name" value="Lactamase_B"/>
    <property type="match status" value="1"/>
</dbReference>
<dbReference type="SUPFAM" id="SSF56281">
    <property type="entry name" value="Metallo-hydrolase/oxidoreductase"/>
    <property type="match status" value="1"/>
</dbReference>
<feature type="domain" description="Metallo-beta-lactamase" evidence="1">
    <location>
        <begin position="34"/>
        <end position="221"/>
    </location>
</feature>
<dbReference type="Pfam" id="PF12706">
    <property type="entry name" value="Lactamase_B_2"/>
    <property type="match status" value="1"/>
</dbReference>
<proteinExistence type="predicted"/>
<dbReference type="Proteomes" id="UP001595444">
    <property type="component" value="Unassembled WGS sequence"/>
</dbReference>
<comment type="caution">
    <text evidence="2">The sequence shown here is derived from an EMBL/GenBank/DDBJ whole genome shotgun (WGS) entry which is preliminary data.</text>
</comment>
<evidence type="ECO:0000259" key="1">
    <source>
        <dbReference type="SMART" id="SM00849"/>
    </source>
</evidence>
<organism evidence="2 3">
    <name type="scientific">Kordiimonas pumila</name>
    <dbReference type="NCBI Taxonomy" id="2161677"/>
    <lineage>
        <taxon>Bacteria</taxon>
        <taxon>Pseudomonadati</taxon>
        <taxon>Pseudomonadota</taxon>
        <taxon>Alphaproteobacteria</taxon>
        <taxon>Kordiimonadales</taxon>
        <taxon>Kordiimonadaceae</taxon>
        <taxon>Kordiimonas</taxon>
    </lineage>
</organism>
<dbReference type="CDD" id="cd16279">
    <property type="entry name" value="metallo-hydrolase-like_MBL-fold"/>
    <property type="match status" value="1"/>
</dbReference>
<dbReference type="InterPro" id="IPR036866">
    <property type="entry name" value="RibonucZ/Hydroxyglut_hydro"/>
</dbReference>
<protein>
    <submittedName>
        <fullName evidence="2">MBL fold metallo-hydrolase</fullName>
    </submittedName>
</protein>
<gene>
    <name evidence="2" type="ORF">ACFOKA_03880</name>
</gene>
<dbReference type="PANTHER" id="PTHR42663">
    <property type="entry name" value="HYDROLASE C777.06C-RELATED-RELATED"/>
    <property type="match status" value="1"/>
</dbReference>
<dbReference type="EMBL" id="JBHRSL010000002">
    <property type="protein sequence ID" value="MFC3051040.1"/>
    <property type="molecule type" value="Genomic_DNA"/>
</dbReference>
<name>A0ABV7D2C1_9PROT</name>